<dbReference type="PROSITE" id="PS51257">
    <property type="entry name" value="PROKAR_LIPOPROTEIN"/>
    <property type="match status" value="1"/>
</dbReference>
<evidence type="ECO:0000313" key="7">
    <source>
        <dbReference type="Proteomes" id="UP000270678"/>
    </source>
</evidence>
<dbReference type="AlphaFoldDB" id="A0A3S9UXS9"/>
<keyword evidence="7" id="KW-1185">Reference proteome</keyword>
<protein>
    <submittedName>
        <fullName evidence="6">Extracellular solute-binding protein</fullName>
    </submittedName>
</protein>
<evidence type="ECO:0000256" key="3">
    <source>
        <dbReference type="ARBA" id="ARBA00023136"/>
    </source>
</evidence>
<organism evidence="6 7">
    <name type="scientific">Paenibacillus lutimineralis</name>
    <dbReference type="NCBI Taxonomy" id="2707005"/>
    <lineage>
        <taxon>Bacteria</taxon>
        <taxon>Bacillati</taxon>
        <taxon>Bacillota</taxon>
        <taxon>Bacilli</taxon>
        <taxon>Bacillales</taxon>
        <taxon>Paenibacillaceae</taxon>
        <taxon>Paenibacillus</taxon>
    </lineage>
</organism>
<keyword evidence="4" id="KW-0564">Palmitate</keyword>
<sequence>MREILGGLLMLSRTKRASSIVIAALLAVSLVGCGNSDNANNGSAAAKSSDPAWEEAMTTPFGKYPETVSYTVGQMATNYSTLSGTPYEKDNATNNVWTRYFKEKLNVENTTKFEANDGTDYSQKVSMAIVSGDIPDIMVVPDYSTLQQLYDNDLIADLTDAYEKAASDRIKEIYDSYGGRVLDSAKFDGKLMAIPTTEISHGPGILWLRKDWMDKLGLQEPKSLEDVENIIAQFIEKDPGGNGSGKTVGLVVDNENVAGVSGGQYSLNNIFALHGAYPKQWMDDGNGNAVYGSIQPEMKPVLTKIADMYKKGLIDRQFAVRTGDDRKALLTSGKSGAFLDNWWGSWTVADTLKLNPDAEWVSYVAPQSEDGSLTMFTGNPSSSFLVVRKGFEHPEMAMKMVSLQYDYQRYQEKEADTLKAFEDYSNLNVSGSPIIVNIDYYDAFYRNVDIMKEALESGDTSKLISNNDITAYNSYKKYMDSEKTGEKPDPVSWAGYTSSITTASMVKNANIKEVNPVFFGTTPSMSLKWPTLSKMELEMYLKIITGDQSPDSFDKFVDSWKKTGGDTITKEVNEAIASK</sequence>
<evidence type="ECO:0000256" key="1">
    <source>
        <dbReference type="ARBA" id="ARBA00022475"/>
    </source>
</evidence>
<dbReference type="OrthoDB" id="9787283at2"/>
<accession>A0A3S9UXS9</accession>
<keyword evidence="1" id="KW-1003">Cell membrane</keyword>
<dbReference type="SUPFAM" id="SSF53850">
    <property type="entry name" value="Periplasmic binding protein-like II"/>
    <property type="match status" value="1"/>
</dbReference>
<dbReference type="Pfam" id="PF01547">
    <property type="entry name" value="SBP_bac_1"/>
    <property type="match status" value="1"/>
</dbReference>
<dbReference type="InterPro" id="IPR006059">
    <property type="entry name" value="SBP"/>
</dbReference>
<evidence type="ECO:0000256" key="4">
    <source>
        <dbReference type="ARBA" id="ARBA00023139"/>
    </source>
</evidence>
<reference evidence="7" key="1">
    <citation type="submission" date="2018-12" db="EMBL/GenBank/DDBJ databases">
        <title>Complete genome sequence of Paenibacillus sp. MBLB1234.</title>
        <authorList>
            <person name="Nam Y.-D."/>
            <person name="Kang J."/>
            <person name="Chung W.-H."/>
            <person name="Park Y.S."/>
        </authorList>
    </citation>
    <scope>NUCLEOTIDE SEQUENCE [LARGE SCALE GENOMIC DNA]</scope>
    <source>
        <strain evidence="7">MBLB1234</strain>
    </source>
</reference>
<proteinExistence type="predicted"/>
<evidence type="ECO:0000313" key="6">
    <source>
        <dbReference type="EMBL" id="AZS15110.1"/>
    </source>
</evidence>
<dbReference type="CDD" id="cd13580">
    <property type="entry name" value="PBP2_AlgQ_like_1"/>
    <property type="match status" value="1"/>
</dbReference>
<dbReference type="EMBL" id="CP034346">
    <property type="protein sequence ID" value="AZS15110.1"/>
    <property type="molecule type" value="Genomic_DNA"/>
</dbReference>
<dbReference type="PANTHER" id="PTHR43649">
    <property type="entry name" value="ARABINOSE-BINDING PROTEIN-RELATED"/>
    <property type="match status" value="1"/>
</dbReference>
<dbReference type="PANTHER" id="PTHR43649:SF33">
    <property type="entry name" value="POLYGALACTURONAN_RHAMNOGALACTURONAN-BINDING PROTEIN YTCQ"/>
    <property type="match status" value="1"/>
</dbReference>
<dbReference type="Gene3D" id="3.40.190.10">
    <property type="entry name" value="Periplasmic binding protein-like II"/>
    <property type="match status" value="2"/>
</dbReference>
<gene>
    <name evidence="6" type="ORF">EI981_11965</name>
</gene>
<keyword evidence="3" id="KW-0472">Membrane</keyword>
<evidence type="ECO:0000256" key="5">
    <source>
        <dbReference type="ARBA" id="ARBA00023288"/>
    </source>
</evidence>
<keyword evidence="5" id="KW-0449">Lipoprotein</keyword>
<keyword evidence="2" id="KW-0732">Signal</keyword>
<dbReference type="KEGG" id="plut:EI981_11965"/>
<dbReference type="Proteomes" id="UP000270678">
    <property type="component" value="Chromosome"/>
</dbReference>
<evidence type="ECO:0000256" key="2">
    <source>
        <dbReference type="ARBA" id="ARBA00022729"/>
    </source>
</evidence>
<dbReference type="InterPro" id="IPR050490">
    <property type="entry name" value="Bact_solute-bd_prot1"/>
</dbReference>
<name>A0A3S9UXS9_9BACL</name>